<evidence type="ECO:0000256" key="1">
    <source>
        <dbReference type="SAM" id="Phobius"/>
    </source>
</evidence>
<keyword evidence="3" id="KW-1185">Reference proteome</keyword>
<comment type="caution">
    <text evidence="2">The sequence shown here is derived from an EMBL/GenBank/DDBJ whole genome shotgun (WGS) entry which is preliminary data.</text>
</comment>
<keyword evidence="1" id="KW-0812">Transmembrane</keyword>
<name>A0ABU5JVA5_9BACI</name>
<dbReference type="EMBL" id="JAXOVW010000016">
    <property type="protein sequence ID" value="MDZ5607370.1"/>
    <property type="molecule type" value="Genomic_DNA"/>
</dbReference>
<sequence>MIVITIDIVNDSSPIGDWDWFTACIGIFFILQTLMDKQTRT</sequence>
<dbReference type="RefSeq" id="WP_374217529.1">
    <property type="nucleotide sequence ID" value="NZ_JAXOVW010000016.1"/>
</dbReference>
<keyword evidence="1" id="KW-0472">Membrane</keyword>
<dbReference type="Proteomes" id="UP001291930">
    <property type="component" value="Unassembled WGS sequence"/>
</dbReference>
<keyword evidence="1" id="KW-1133">Transmembrane helix</keyword>
<gene>
    <name evidence="2" type="ORF">U2I54_09685</name>
</gene>
<evidence type="ECO:0000313" key="2">
    <source>
        <dbReference type="EMBL" id="MDZ5607370.1"/>
    </source>
</evidence>
<organism evidence="2 3">
    <name type="scientific">Bacillus bingmayongensis</name>
    <dbReference type="NCBI Taxonomy" id="1150157"/>
    <lineage>
        <taxon>Bacteria</taxon>
        <taxon>Bacillati</taxon>
        <taxon>Bacillota</taxon>
        <taxon>Bacilli</taxon>
        <taxon>Bacillales</taxon>
        <taxon>Bacillaceae</taxon>
        <taxon>Bacillus</taxon>
    </lineage>
</organism>
<accession>A0ABU5JVA5</accession>
<proteinExistence type="predicted"/>
<evidence type="ECO:0000313" key="3">
    <source>
        <dbReference type="Proteomes" id="UP001291930"/>
    </source>
</evidence>
<feature type="transmembrane region" description="Helical" evidence="1">
    <location>
        <begin position="18"/>
        <end position="35"/>
    </location>
</feature>
<protein>
    <submittedName>
        <fullName evidence="2">RpiR family transcriptional regulator</fullName>
    </submittedName>
</protein>
<reference evidence="3" key="1">
    <citation type="submission" date="2023-11" db="EMBL/GenBank/DDBJ databases">
        <title>Genome Sequence of Bacillus pseudomycoides stain BUPM19.</title>
        <authorList>
            <person name="Farhat A."/>
        </authorList>
    </citation>
    <scope>NUCLEOTIDE SEQUENCE [LARGE SCALE GENOMIC DNA]</scope>
    <source>
        <strain evidence="3">BUPM19</strain>
    </source>
</reference>